<keyword evidence="2" id="KW-1185">Reference proteome</keyword>
<evidence type="ECO:0000313" key="1">
    <source>
        <dbReference type="EMBL" id="CAH9093080.1"/>
    </source>
</evidence>
<dbReference type="AlphaFoldDB" id="A0AAV0D528"/>
<dbReference type="Proteomes" id="UP001152523">
    <property type="component" value="Unassembled WGS sequence"/>
</dbReference>
<gene>
    <name evidence="1" type="ORF">CEPIT_LOCUS12360</name>
</gene>
<dbReference type="EMBL" id="CAMAPF010000075">
    <property type="protein sequence ID" value="CAH9093080.1"/>
    <property type="molecule type" value="Genomic_DNA"/>
</dbReference>
<organism evidence="1 2">
    <name type="scientific">Cuscuta epithymum</name>
    <dbReference type="NCBI Taxonomy" id="186058"/>
    <lineage>
        <taxon>Eukaryota</taxon>
        <taxon>Viridiplantae</taxon>
        <taxon>Streptophyta</taxon>
        <taxon>Embryophyta</taxon>
        <taxon>Tracheophyta</taxon>
        <taxon>Spermatophyta</taxon>
        <taxon>Magnoliopsida</taxon>
        <taxon>eudicotyledons</taxon>
        <taxon>Gunneridae</taxon>
        <taxon>Pentapetalae</taxon>
        <taxon>asterids</taxon>
        <taxon>lamiids</taxon>
        <taxon>Solanales</taxon>
        <taxon>Convolvulaceae</taxon>
        <taxon>Cuscuteae</taxon>
        <taxon>Cuscuta</taxon>
        <taxon>Cuscuta subgen. Cuscuta</taxon>
    </lineage>
</organism>
<evidence type="ECO:0000313" key="2">
    <source>
        <dbReference type="Proteomes" id="UP001152523"/>
    </source>
</evidence>
<proteinExistence type="predicted"/>
<protein>
    <submittedName>
        <fullName evidence="1">Uncharacterized protein</fullName>
    </submittedName>
</protein>
<name>A0AAV0D528_9ASTE</name>
<accession>A0AAV0D528</accession>
<sequence>MEHYLPDIKIMVDALATINSHVCELELLQYTLLDLGLEYMSIVSTIALCPQNFPLHILHPRLLEQEQRVLFSRQLDTTNLHHACATATVSLSASWATLVCITRHINLGSASFRGHGSL</sequence>
<reference evidence="1" key="1">
    <citation type="submission" date="2022-07" db="EMBL/GenBank/DDBJ databases">
        <authorList>
            <person name="Macas J."/>
            <person name="Novak P."/>
            <person name="Neumann P."/>
        </authorList>
    </citation>
    <scope>NUCLEOTIDE SEQUENCE</scope>
</reference>
<comment type="caution">
    <text evidence="1">The sequence shown here is derived from an EMBL/GenBank/DDBJ whole genome shotgun (WGS) entry which is preliminary data.</text>
</comment>